<protein>
    <submittedName>
        <fullName evidence="1">Uncharacterized protein</fullName>
    </submittedName>
</protein>
<dbReference type="Proteomes" id="UP000188268">
    <property type="component" value="Unassembled WGS sequence"/>
</dbReference>
<name>A0A1R3JTM7_COCAP</name>
<reference evidence="1 2" key="1">
    <citation type="submission" date="2013-09" db="EMBL/GenBank/DDBJ databases">
        <title>Corchorus capsularis genome sequencing.</title>
        <authorList>
            <person name="Alam M."/>
            <person name="Haque M.S."/>
            <person name="Islam M.S."/>
            <person name="Emdad E.M."/>
            <person name="Islam M.M."/>
            <person name="Ahmed B."/>
            <person name="Halim A."/>
            <person name="Hossen Q.M.M."/>
            <person name="Hossain M.Z."/>
            <person name="Ahmed R."/>
            <person name="Khan M.M."/>
            <person name="Islam R."/>
            <person name="Rashid M.M."/>
            <person name="Khan S.A."/>
            <person name="Rahman M.S."/>
            <person name="Alam M."/>
        </authorList>
    </citation>
    <scope>NUCLEOTIDE SEQUENCE [LARGE SCALE GENOMIC DNA]</scope>
    <source>
        <strain evidence="2">cv. CVL-1</strain>
        <tissue evidence="1">Whole seedling</tissue>
    </source>
</reference>
<dbReference type="Gramene" id="OMO98188">
    <property type="protein sequence ID" value="OMO98188"/>
    <property type="gene ID" value="CCACVL1_04303"/>
</dbReference>
<evidence type="ECO:0000313" key="2">
    <source>
        <dbReference type="Proteomes" id="UP000188268"/>
    </source>
</evidence>
<proteinExistence type="predicted"/>
<dbReference type="EMBL" id="AWWV01007131">
    <property type="protein sequence ID" value="OMO98188.1"/>
    <property type="molecule type" value="Genomic_DNA"/>
</dbReference>
<comment type="caution">
    <text evidence="1">The sequence shown here is derived from an EMBL/GenBank/DDBJ whole genome shotgun (WGS) entry which is preliminary data.</text>
</comment>
<keyword evidence="2" id="KW-1185">Reference proteome</keyword>
<dbReference type="STRING" id="210143.A0A1R3JTM7"/>
<evidence type="ECO:0000313" key="1">
    <source>
        <dbReference type="EMBL" id="OMO98188.1"/>
    </source>
</evidence>
<dbReference type="AlphaFoldDB" id="A0A1R3JTM7"/>
<dbReference type="OrthoDB" id="1875640at2759"/>
<organism evidence="1 2">
    <name type="scientific">Corchorus capsularis</name>
    <name type="common">Jute</name>
    <dbReference type="NCBI Taxonomy" id="210143"/>
    <lineage>
        <taxon>Eukaryota</taxon>
        <taxon>Viridiplantae</taxon>
        <taxon>Streptophyta</taxon>
        <taxon>Embryophyta</taxon>
        <taxon>Tracheophyta</taxon>
        <taxon>Spermatophyta</taxon>
        <taxon>Magnoliopsida</taxon>
        <taxon>eudicotyledons</taxon>
        <taxon>Gunneridae</taxon>
        <taxon>Pentapetalae</taxon>
        <taxon>rosids</taxon>
        <taxon>malvids</taxon>
        <taxon>Malvales</taxon>
        <taxon>Malvaceae</taxon>
        <taxon>Grewioideae</taxon>
        <taxon>Apeibeae</taxon>
        <taxon>Corchorus</taxon>
    </lineage>
</organism>
<sequence>MSKWNHNLTKVRKLLRGGHLHAGMVEASPKWHCNSEVDRVAYHPSVLKKEFPNGMNVFSLFSGIRGAEVEIALPA</sequence>
<gene>
    <name evidence="1" type="ORF">CCACVL1_04303</name>
</gene>
<accession>A0A1R3JTM7</accession>